<dbReference type="RefSeq" id="WP_353648786.1">
    <property type="nucleotide sequence ID" value="NZ_CP159218.1"/>
</dbReference>
<protein>
    <submittedName>
        <fullName evidence="3">Bifunctional alpha,alpha-trehalose-phosphate synthase (UDP-forming)/trehalose-phosphatase</fullName>
    </submittedName>
</protein>
<dbReference type="InterPro" id="IPR001830">
    <property type="entry name" value="Glyco_trans_20"/>
</dbReference>
<dbReference type="GO" id="GO:0003825">
    <property type="term" value="F:alpha,alpha-trehalose-phosphate synthase (UDP-forming) activity"/>
    <property type="evidence" value="ECO:0007669"/>
    <property type="project" value="TreeGrafter"/>
</dbReference>
<dbReference type="NCBIfam" id="TIGR00685">
    <property type="entry name" value="T6PP"/>
    <property type="match status" value="1"/>
</dbReference>
<proteinExistence type="inferred from homology"/>
<reference evidence="3" key="1">
    <citation type="submission" date="2024-05" db="EMBL/GenBank/DDBJ databases">
        <authorList>
            <person name="Cai S.Y."/>
            <person name="Jin L.M."/>
            <person name="Li H.R."/>
        </authorList>
    </citation>
    <scope>NUCLEOTIDE SEQUENCE</scope>
    <source>
        <strain evidence="3">A5-74</strain>
    </source>
</reference>
<dbReference type="NCBIfam" id="NF011071">
    <property type="entry name" value="PRK14501.1"/>
    <property type="match status" value="1"/>
</dbReference>
<name>A0AAU8DN04_9ACTN</name>
<dbReference type="EMBL" id="CP159218">
    <property type="protein sequence ID" value="XCG63171.1"/>
    <property type="molecule type" value="Genomic_DNA"/>
</dbReference>
<gene>
    <name evidence="3" type="ORF">ABLG96_18500</name>
</gene>
<dbReference type="AlphaFoldDB" id="A0AAU8DN04"/>
<dbReference type="InterPro" id="IPR003337">
    <property type="entry name" value="Trehalose_PPase"/>
</dbReference>
<accession>A0AAU8DN04</accession>
<sequence>MSDDDPQTHRPTARRPQLHPRDSADGTAEPAGHERADMVVVANRLPFDLRKNADGTTTAHQAPGGLVTALAPILSRRDGAWIGWPGQPDLDLEPTRSDGLTLHPVRLSAQEIEEFYEGFSNATLWPLYHDAVAEPEFHRHWWDAYRRVNQRFAERAAAVAADGAVVWIHDYQLQLVPQLLRELRPDVRIGFFQHIPFPPVELYMRLPWRREVLVGMLGADLIGFQVPGAVRNFSRLAKNLLGVTVSGSTLSHEGRTSRVGAFPISIDSQAQSELATEPEVTSAAMKLRADLGRPRKIILGVDRLDYTKGINVRLRAFGELLDEKDPSVQDAVMIQIATPSRERLGSYIRMREDIERQVGAMNGEHASIGRPAVHYLHQSFPREDLASFYVAADVMAVTPLRDGMNLVAKEYVACRSAGDGVLLLSEFTGAATELRQSVLVNPYDTNGVKDALREALQMPAGDQRRRMRALRRQVLTHDVDAWAESFLSTLEDTKDPVAAARSRLPATAVKAVEELARTRYLLVGTDFDGVLSPIVDDPAAARPLVESVDAVRTLAVLPNTSVAVISGRSLAALRTLVGDIGPVHMIGSHGAEDAGITGIPVQATDSAATPAQLTPQQVALNERVIAAMEDLQQLHPTIRLETKPTGVAVHLRGTAAAVEKAVEQAILSGVAEWEGVRLLRGKKVLELSVVSTDKGKAISGLSRALEATATLFLGDDVTDEHAFALIVPADSDRLTDPDSPAVAGVGVKVGPGETLATVRIADPRQVADLLTMLAAERQRYVIHA</sequence>
<dbReference type="InterPro" id="IPR023214">
    <property type="entry name" value="HAD_sf"/>
</dbReference>
<dbReference type="SUPFAM" id="SSF56784">
    <property type="entry name" value="HAD-like"/>
    <property type="match status" value="1"/>
</dbReference>
<dbReference type="Pfam" id="PF02358">
    <property type="entry name" value="Trehalose_PPase"/>
    <property type="match status" value="1"/>
</dbReference>
<dbReference type="Gene3D" id="3.30.70.1020">
    <property type="entry name" value="Trehalose-6-phosphate phosphatase related protein, domain 2"/>
    <property type="match status" value="1"/>
</dbReference>
<dbReference type="CDD" id="cd03788">
    <property type="entry name" value="GT20_TPS"/>
    <property type="match status" value="1"/>
</dbReference>
<dbReference type="Pfam" id="PF00982">
    <property type="entry name" value="Glyco_transf_20"/>
    <property type="match status" value="1"/>
</dbReference>
<evidence type="ECO:0000256" key="2">
    <source>
        <dbReference type="SAM" id="MobiDB-lite"/>
    </source>
</evidence>
<comment type="similarity">
    <text evidence="1">Belongs to the glycosyltransferase 20 family.</text>
</comment>
<feature type="region of interest" description="Disordered" evidence="2">
    <location>
        <begin position="1"/>
        <end position="36"/>
    </location>
</feature>
<dbReference type="PANTHER" id="PTHR10788">
    <property type="entry name" value="TREHALOSE-6-PHOSPHATE SYNTHASE"/>
    <property type="match status" value="1"/>
</dbReference>
<dbReference type="Gene3D" id="3.40.50.1000">
    <property type="entry name" value="HAD superfamily/HAD-like"/>
    <property type="match status" value="1"/>
</dbReference>
<dbReference type="PANTHER" id="PTHR10788:SF106">
    <property type="entry name" value="BCDNA.GH08860"/>
    <property type="match status" value="1"/>
</dbReference>
<evidence type="ECO:0000313" key="3">
    <source>
        <dbReference type="EMBL" id="XCG63171.1"/>
    </source>
</evidence>
<evidence type="ECO:0000256" key="1">
    <source>
        <dbReference type="ARBA" id="ARBA00008799"/>
    </source>
</evidence>
<dbReference type="InterPro" id="IPR036412">
    <property type="entry name" value="HAD-like_sf"/>
</dbReference>
<organism evidence="3">
    <name type="scientific">Nakamurella sp. A5-74</name>
    <dbReference type="NCBI Taxonomy" id="3158264"/>
    <lineage>
        <taxon>Bacteria</taxon>
        <taxon>Bacillati</taxon>
        <taxon>Actinomycetota</taxon>
        <taxon>Actinomycetes</taxon>
        <taxon>Nakamurellales</taxon>
        <taxon>Nakamurellaceae</taxon>
        <taxon>Nakamurella</taxon>
    </lineage>
</organism>
<dbReference type="SUPFAM" id="SSF53756">
    <property type="entry name" value="UDP-Glycosyltransferase/glycogen phosphorylase"/>
    <property type="match status" value="1"/>
</dbReference>
<dbReference type="Gene3D" id="3.40.50.2000">
    <property type="entry name" value="Glycogen Phosphorylase B"/>
    <property type="match status" value="2"/>
</dbReference>
<dbReference type="GO" id="GO:0005992">
    <property type="term" value="P:trehalose biosynthetic process"/>
    <property type="evidence" value="ECO:0007669"/>
    <property type="project" value="InterPro"/>
</dbReference>